<sequence length="414" mass="47839">MKELLIFILGLSLTNAKLIKVEWNIERNLSPNDDYSLDISATFALKNFTSLNDYFVLWTNFSSYYYDNIHVENYFFTDTNPNTILKTVHYTENSIDYIKSNLKLGYFTYNDVVIKNFSICVNVRKSTFFFGFCIRLGNELCGKIDNIPNFIEWIEPNFLQPSITYSKGESFSYTFTFWLYQTDGSFHISREYRKKVNGKNILEHTGGHVNLHNPEQKLNLGNNISVVVSSTKLNTSFYVVCKIMIENPNNPKDIDGRIDFGVQSFNQPHHPNSKEEDYHNAKIESVFSVKHFHIKEKHTSSTLTNPFFKSCVFEGINGLNPDKLINSTLPALSGRNGCFYCEIEYDFGDDIDLEIYKDNKRVLENTWTNKDVMHSLIVVDLPFPTKKDEGIYECRAKSVKDGLLSIAYGNVQIY</sequence>
<comment type="caution">
    <text evidence="2">The sequence shown here is derived from an EMBL/GenBank/DDBJ whole genome shotgun (WGS) entry which is preliminary data.</text>
</comment>
<keyword evidence="3" id="KW-1185">Reference proteome</keyword>
<keyword evidence="1" id="KW-0732">Signal</keyword>
<reference evidence="2 3" key="1">
    <citation type="submission" date="2020-08" db="EMBL/GenBank/DDBJ databases">
        <authorList>
            <person name="Hejnol A."/>
        </authorList>
    </citation>
    <scope>NUCLEOTIDE SEQUENCE [LARGE SCALE GENOMIC DNA]</scope>
</reference>
<evidence type="ECO:0000313" key="2">
    <source>
        <dbReference type="EMBL" id="CAD5126601.1"/>
    </source>
</evidence>
<evidence type="ECO:0000313" key="3">
    <source>
        <dbReference type="Proteomes" id="UP000549394"/>
    </source>
</evidence>
<dbReference type="Proteomes" id="UP000549394">
    <property type="component" value="Unassembled WGS sequence"/>
</dbReference>
<feature type="chain" id="PRO_5029506793" evidence="1">
    <location>
        <begin position="17"/>
        <end position="414"/>
    </location>
</feature>
<proteinExistence type="predicted"/>
<gene>
    <name evidence="2" type="ORF">DGYR_LOCUS13839</name>
</gene>
<feature type="signal peptide" evidence="1">
    <location>
        <begin position="1"/>
        <end position="16"/>
    </location>
</feature>
<name>A0A7I8WEI5_9ANNE</name>
<protein>
    <submittedName>
        <fullName evidence="2">DgyrCDS14689</fullName>
    </submittedName>
</protein>
<dbReference type="AlphaFoldDB" id="A0A7I8WEI5"/>
<accession>A0A7I8WEI5</accession>
<evidence type="ECO:0000256" key="1">
    <source>
        <dbReference type="SAM" id="SignalP"/>
    </source>
</evidence>
<organism evidence="2 3">
    <name type="scientific">Dimorphilus gyrociliatus</name>
    <dbReference type="NCBI Taxonomy" id="2664684"/>
    <lineage>
        <taxon>Eukaryota</taxon>
        <taxon>Metazoa</taxon>
        <taxon>Spiralia</taxon>
        <taxon>Lophotrochozoa</taxon>
        <taxon>Annelida</taxon>
        <taxon>Polychaeta</taxon>
        <taxon>Polychaeta incertae sedis</taxon>
        <taxon>Dinophilidae</taxon>
        <taxon>Dimorphilus</taxon>
    </lineage>
</organism>
<dbReference type="EMBL" id="CAJFCJ010000064">
    <property type="protein sequence ID" value="CAD5126601.1"/>
    <property type="molecule type" value="Genomic_DNA"/>
</dbReference>